<evidence type="ECO:0000313" key="8">
    <source>
        <dbReference type="Proteomes" id="UP001304970"/>
    </source>
</evidence>
<keyword evidence="1" id="KW-0479">Metal-binding</keyword>
<dbReference type="InterPro" id="IPR014720">
    <property type="entry name" value="dsRBD_dom"/>
</dbReference>
<evidence type="ECO:0000256" key="4">
    <source>
        <dbReference type="ARBA" id="ARBA00022884"/>
    </source>
</evidence>
<evidence type="ECO:0000256" key="1">
    <source>
        <dbReference type="ARBA" id="ARBA00022723"/>
    </source>
</evidence>
<evidence type="ECO:0000256" key="2">
    <source>
        <dbReference type="ARBA" id="ARBA00022801"/>
    </source>
</evidence>
<dbReference type="EMBL" id="CP131061">
    <property type="protein sequence ID" value="WNY26342.1"/>
    <property type="molecule type" value="Genomic_DNA"/>
</dbReference>
<dbReference type="Gene3D" id="1.10.1520.10">
    <property type="entry name" value="Ribonuclease III domain"/>
    <property type="match status" value="1"/>
</dbReference>
<dbReference type="PROSITE" id="PS50137">
    <property type="entry name" value="DS_RBD"/>
    <property type="match status" value="1"/>
</dbReference>
<gene>
    <name evidence="7" type="primary">rnc</name>
    <name evidence="7" type="ORF">MsAm2_01020</name>
</gene>
<evidence type="ECO:0000259" key="5">
    <source>
        <dbReference type="PROSITE" id="PS50137"/>
    </source>
</evidence>
<keyword evidence="3" id="KW-0460">Magnesium</keyword>
<protein>
    <submittedName>
        <fullName evidence="7">Ribonuclease 3</fullName>
        <ecNumber evidence="7">3.1.26.3</ecNumber>
    </submittedName>
</protein>
<proteinExistence type="predicted"/>
<dbReference type="InterPro" id="IPR036389">
    <property type="entry name" value="RNase_III_sf"/>
</dbReference>
<name>A0AA96VGX7_9EURY</name>
<keyword evidence="4" id="KW-0694">RNA-binding</keyword>
<dbReference type="SUPFAM" id="SSF69065">
    <property type="entry name" value="RNase III domain-like"/>
    <property type="match status" value="1"/>
</dbReference>
<dbReference type="SMART" id="SM00535">
    <property type="entry name" value="RIBOc"/>
    <property type="match status" value="1"/>
</dbReference>
<feature type="domain" description="DRBM" evidence="5">
    <location>
        <begin position="160"/>
        <end position="237"/>
    </location>
</feature>
<evidence type="ECO:0000259" key="6">
    <source>
        <dbReference type="PROSITE" id="PS50142"/>
    </source>
</evidence>
<dbReference type="PANTHER" id="PTHR14950:SF37">
    <property type="entry name" value="ENDORIBONUCLEASE DICER"/>
    <property type="match status" value="1"/>
</dbReference>
<dbReference type="SUPFAM" id="SSF54768">
    <property type="entry name" value="dsRNA-binding domain-like"/>
    <property type="match status" value="1"/>
</dbReference>
<organism evidence="7 8">
    <name type="scientific">Methanolapillus ohkumae</name>
    <dbReference type="NCBI Taxonomy" id="3028298"/>
    <lineage>
        <taxon>Archaea</taxon>
        <taxon>Methanobacteriati</taxon>
        <taxon>Methanobacteriota</taxon>
        <taxon>Stenosarchaea group</taxon>
        <taxon>Methanomicrobia</taxon>
        <taxon>Methanosarcinales</taxon>
        <taxon>Methanosarcinaceae</taxon>
        <taxon>Methanolapillus</taxon>
    </lineage>
</organism>
<dbReference type="AlphaFoldDB" id="A0AA96VGX7"/>
<keyword evidence="8" id="KW-1185">Reference proteome</keyword>
<evidence type="ECO:0000313" key="7">
    <source>
        <dbReference type="EMBL" id="WNY26342.1"/>
    </source>
</evidence>
<dbReference type="EC" id="3.1.26.3" evidence="7"/>
<dbReference type="GO" id="GO:0004525">
    <property type="term" value="F:ribonuclease III activity"/>
    <property type="evidence" value="ECO:0007669"/>
    <property type="project" value="UniProtKB-EC"/>
</dbReference>
<dbReference type="Gene3D" id="3.30.160.20">
    <property type="match status" value="1"/>
</dbReference>
<accession>A0AA96VGX7</accession>
<dbReference type="GO" id="GO:0006396">
    <property type="term" value="P:RNA processing"/>
    <property type="evidence" value="ECO:0007669"/>
    <property type="project" value="InterPro"/>
</dbReference>
<feature type="domain" description="RNase III" evidence="6">
    <location>
        <begin position="20"/>
        <end position="133"/>
    </location>
</feature>
<dbReference type="CDD" id="cd00593">
    <property type="entry name" value="RIBOc"/>
    <property type="match status" value="1"/>
</dbReference>
<keyword evidence="2 7" id="KW-0378">Hydrolase</keyword>
<dbReference type="PANTHER" id="PTHR14950">
    <property type="entry name" value="DICER-RELATED"/>
    <property type="match status" value="1"/>
</dbReference>
<dbReference type="Pfam" id="PF00035">
    <property type="entry name" value="dsrm"/>
    <property type="match status" value="1"/>
</dbReference>
<dbReference type="InterPro" id="IPR000999">
    <property type="entry name" value="RNase_III_dom"/>
</dbReference>
<dbReference type="PROSITE" id="PS50142">
    <property type="entry name" value="RNASE_3_2"/>
    <property type="match status" value="1"/>
</dbReference>
<dbReference type="CDD" id="cd10845">
    <property type="entry name" value="DSRM_RNAse_III_family"/>
    <property type="match status" value="1"/>
</dbReference>
<dbReference type="GO" id="GO:0003723">
    <property type="term" value="F:RNA binding"/>
    <property type="evidence" value="ECO:0007669"/>
    <property type="project" value="UniProtKB-KW"/>
</dbReference>
<dbReference type="Proteomes" id="UP001304970">
    <property type="component" value="Chromosome"/>
</dbReference>
<reference evidence="7 8" key="1">
    <citation type="submission" date="2023-07" db="EMBL/GenBank/DDBJ databases">
        <title>Closed genome sequence of Methanosarcinaceae archaeon Am2.</title>
        <authorList>
            <person name="Poehlein A."/>
            <person name="Protasov E."/>
            <person name="Platt K."/>
            <person name="Reeh H."/>
            <person name="Daniel R."/>
            <person name="Brune A."/>
        </authorList>
    </citation>
    <scope>NUCLEOTIDE SEQUENCE [LARGE SCALE GENOMIC DNA]</scope>
    <source>
        <strain evidence="7 8">Am2</strain>
    </source>
</reference>
<sequence length="242" mass="27791">MNRKNHFERKDFISKNCDFMSELEQKIGYFFKNKEFIYTVTHQTMNKTLAFFGDSALDFVVAEYLYRNYSHLDQGGLTRLKAIVISDNRFNQIAKKHNLEKHLVLKKGATCGPRKRHATFFEAVAGAIYLDGGMEPLRDFVYRMIIDPSEINSFLSNLIKEKVKLNEFCQQNFNGFTPKSYVIHSKGRPHEMTFIVGYTLSSEITKLEDDISGTGTGSSKSEAEELAAKEINLQLKQLGRME</sequence>
<evidence type="ECO:0000256" key="3">
    <source>
        <dbReference type="ARBA" id="ARBA00022842"/>
    </source>
</evidence>
<dbReference type="GO" id="GO:0046872">
    <property type="term" value="F:metal ion binding"/>
    <property type="evidence" value="ECO:0007669"/>
    <property type="project" value="UniProtKB-KW"/>
</dbReference>
<dbReference type="Pfam" id="PF14622">
    <property type="entry name" value="Ribonucleas_3_3"/>
    <property type="match status" value="1"/>
</dbReference>